<evidence type="ECO:0000256" key="1">
    <source>
        <dbReference type="SAM" id="Phobius"/>
    </source>
</evidence>
<evidence type="ECO:0000313" key="2">
    <source>
        <dbReference type="EMBL" id="ADM79898.1"/>
    </source>
</evidence>
<organism evidence="2 3">
    <name type="scientific">Aeromonas phage phiAS5</name>
    <dbReference type="NCBI Taxonomy" id="879630"/>
    <lineage>
        <taxon>Viruses</taxon>
        <taxon>Duplodnaviria</taxon>
        <taxon>Heunggongvirae</taxon>
        <taxon>Uroviricota</taxon>
        <taxon>Caudoviricetes</taxon>
        <taxon>Pantevenvirales</taxon>
        <taxon>Straboviridae</taxon>
        <taxon>Chrysonvirus</taxon>
        <taxon>Chrysonvirus as5</taxon>
    </lineage>
</organism>
<dbReference type="EMBL" id="HM452126">
    <property type="protein sequence ID" value="ADM79898.1"/>
    <property type="molecule type" value="Genomic_DNA"/>
</dbReference>
<sequence length="70" mass="8124">MKNFMGYVFALAIDLVLVYGLVLNKQIMDVSYDEVFYLVYGCIFYGLITYISCRESFGVNVLKYNKIIEV</sequence>
<evidence type="ECO:0000313" key="3">
    <source>
        <dbReference type="Proteomes" id="UP000002236"/>
    </source>
</evidence>
<dbReference type="GeneID" id="9861462"/>
<keyword evidence="1" id="KW-0472">Membrane</keyword>
<keyword evidence="3" id="KW-1185">Reference proteome</keyword>
<keyword evidence="1" id="KW-0812">Transmembrane</keyword>
<feature type="transmembrane region" description="Helical" evidence="1">
    <location>
        <begin position="35"/>
        <end position="52"/>
    </location>
</feature>
<feature type="transmembrane region" description="Helical" evidence="1">
    <location>
        <begin position="6"/>
        <end position="23"/>
    </location>
</feature>
<keyword evidence="1" id="KW-1133">Transmembrane helix</keyword>
<dbReference type="RefSeq" id="YP_003969344.1">
    <property type="nucleotide sequence ID" value="NC_014636.1"/>
</dbReference>
<proteinExistence type="predicted"/>
<dbReference type="KEGG" id="vg:9861462"/>
<accession>E1A2F2</accession>
<name>E1A2F2_9CAUD</name>
<reference evidence="2 3" key="1">
    <citation type="journal article" date="2012" name="Vet. Microbiol.">
        <title>Complete genome sequence and characterization of a broad-host range T4-like bacteriophage phiAS5 infecting Aeromonas salmonicida subsp. salmonicida.</title>
        <authorList>
            <person name="Kim J.H."/>
            <person name="Son J.S."/>
            <person name="Choi Y.J."/>
            <person name="Choresca C.H.Jr."/>
            <person name="Shin S.P."/>
            <person name="Han J.E."/>
            <person name="Jun J.W."/>
            <person name="Park S.C."/>
        </authorList>
    </citation>
    <scope>NUCLEOTIDE SEQUENCE [LARGE SCALE GENOMIC DNA]</scope>
</reference>
<gene>
    <name evidence="2" type="ORF">phiAS5_ORF0055</name>
</gene>
<dbReference type="Proteomes" id="UP000002236">
    <property type="component" value="Segment"/>
</dbReference>
<protein>
    <submittedName>
        <fullName evidence="2">Uncharacterized protein</fullName>
    </submittedName>
</protein>